<name>A0ABS4YYE4_9MICC</name>
<evidence type="ECO:0000313" key="3">
    <source>
        <dbReference type="Proteomes" id="UP000711614"/>
    </source>
</evidence>
<accession>A0ABS4YYE4</accession>
<keyword evidence="1" id="KW-0472">Membrane</keyword>
<feature type="transmembrane region" description="Helical" evidence="1">
    <location>
        <begin position="6"/>
        <end position="25"/>
    </location>
</feature>
<dbReference type="EMBL" id="JAGIOI010000001">
    <property type="protein sequence ID" value="MBP2413798.1"/>
    <property type="molecule type" value="Genomic_DNA"/>
</dbReference>
<evidence type="ECO:0000256" key="1">
    <source>
        <dbReference type="SAM" id="Phobius"/>
    </source>
</evidence>
<reference evidence="2 3" key="1">
    <citation type="submission" date="2021-03" db="EMBL/GenBank/DDBJ databases">
        <title>Sequencing the genomes of 1000 actinobacteria strains.</title>
        <authorList>
            <person name="Klenk H.-P."/>
        </authorList>
    </citation>
    <scope>NUCLEOTIDE SEQUENCE [LARGE SCALE GENOMIC DNA]</scope>
    <source>
        <strain evidence="2 3">DSM 16005</strain>
    </source>
</reference>
<comment type="caution">
    <text evidence="2">The sequence shown here is derived from an EMBL/GenBank/DDBJ whole genome shotgun (WGS) entry which is preliminary data.</text>
</comment>
<evidence type="ECO:0000313" key="2">
    <source>
        <dbReference type="EMBL" id="MBP2413798.1"/>
    </source>
</evidence>
<feature type="transmembrane region" description="Helical" evidence="1">
    <location>
        <begin position="139"/>
        <end position="161"/>
    </location>
</feature>
<dbReference type="Proteomes" id="UP000711614">
    <property type="component" value="Unassembled WGS sequence"/>
</dbReference>
<feature type="transmembrane region" description="Helical" evidence="1">
    <location>
        <begin position="32"/>
        <end position="54"/>
    </location>
</feature>
<organism evidence="2 3">
    <name type="scientific">Arthrobacter stackebrandtii</name>
    <dbReference type="NCBI Taxonomy" id="272161"/>
    <lineage>
        <taxon>Bacteria</taxon>
        <taxon>Bacillati</taxon>
        <taxon>Actinomycetota</taxon>
        <taxon>Actinomycetes</taxon>
        <taxon>Micrococcales</taxon>
        <taxon>Micrococcaceae</taxon>
        <taxon>Arthrobacter</taxon>
    </lineage>
</organism>
<feature type="transmembrane region" description="Helical" evidence="1">
    <location>
        <begin position="200"/>
        <end position="222"/>
    </location>
</feature>
<feature type="transmembrane region" description="Helical" evidence="1">
    <location>
        <begin position="173"/>
        <end position="194"/>
    </location>
</feature>
<keyword evidence="1" id="KW-1133">Transmembrane helix</keyword>
<dbReference type="RefSeq" id="WP_209681341.1">
    <property type="nucleotide sequence ID" value="NZ_JAGIOI010000001.1"/>
</dbReference>
<keyword evidence="3" id="KW-1185">Reference proteome</keyword>
<feature type="transmembrane region" description="Helical" evidence="1">
    <location>
        <begin position="66"/>
        <end position="87"/>
    </location>
</feature>
<gene>
    <name evidence="2" type="ORF">JOF48_002597</name>
</gene>
<protein>
    <submittedName>
        <fullName evidence="2">Uncharacterized protein</fullName>
    </submittedName>
</protein>
<keyword evidence="1" id="KW-0812">Transmembrane</keyword>
<feature type="transmembrane region" description="Helical" evidence="1">
    <location>
        <begin position="99"/>
        <end position="119"/>
    </location>
</feature>
<sequence length="235" mass="24917">MTTVLQLAALFACLACTAIRFPSMLKGRNRSLFWIFAMASLSVGLSIHAIYMPIDAVLGGINLANVLLRLSLFAVFFLLAAKVAAAYNSPLAWAMVRGPVGIAVLVICSLGIWVSYFFSTKAPSSTGLSALPGEPALTAYSGFGMAYMAYAAACVVVPTARATFARHLLLDRASAFLMCIGFVLVLATVPLQVLPDTNDALLRGISFSAVLFVAVGLALVWLSYLKGTKRRKAAV</sequence>
<proteinExistence type="predicted"/>